<evidence type="ECO:0000259" key="2">
    <source>
        <dbReference type="Pfam" id="PF05569"/>
    </source>
</evidence>
<feature type="transmembrane region" description="Helical" evidence="1">
    <location>
        <begin position="306"/>
        <end position="328"/>
    </location>
</feature>
<dbReference type="EMBL" id="JADFFL010000013">
    <property type="protein sequence ID" value="MBE9664564.1"/>
    <property type="molecule type" value="Genomic_DNA"/>
</dbReference>
<evidence type="ECO:0000313" key="3">
    <source>
        <dbReference type="EMBL" id="MBE9664564.1"/>
    </source>
</evidence>
<proteinExistence type="predicted"/>
<dbReference type="PANTHER" id="PTHR34978">
    <property type="entry name" value="POSSIBLE SENSOR-TRANSDUCER PROTEIN BLAR"/>
    <property type="match status" value="1"/>
</dbReference>
<dbReference type="GO" id="GO:0008237">
    <property type="term" value="F:metallopeptidase activity"/>
    <property type="evidence" value="ECO:0007669"/>
    <property type="project" value="UniProtKB-KW"/>
</dbReference>
<keyword evidence="4" id="KW-1185">Reference proteome</keyword>
<accession>A0A929PYV7</accession>
<feature type="transmembrane region" description="Helical" evidence="1">
    <location>
        <begin position="100"/>
        <end position="121"/>
    </location>
</feature>
<gene>
    <name evidence="3" type="ORF">IRJ16_21970</name>
</gene>
<comment type="caution">
    <text evidence="3">The sequence shown here is derived from an EMBL/GenBank/DDBJ whole genome shotgun (WGS) entry which is preliminary data.</text>
</comment>
<keyword evidence="3" id="KW-0482">Metalloprotease</keyword>
<dbReference type="Pfam" id="PF05569">
    <property type="entry name" value="Peptidase_M56"/>
    <property type="match status" value="1"/>
</dbReference>
<organism evidence="3 4">
    <name type="scientific">Mucilaginibacter myungsuensis</name>
    <dbReference type="NCBI Taxonomy" id="649104"/>
    <lineage>
        <taxon>Bacteria</taxon>
        <taxon>Pseudomonadati</taxon>
        <taxon>Bacteroidota</taxon>
        <taxon>Sphingobacteriia</taxon>
        <taxon>Sphingobacteriales</taxon>
        <taxon>Sphingobacteriaceae</taxon>
        <taxon>Mucilaginibacter</taxon>
    </lineage>
</organism>
<dbReference type="InterPro" id="IPR052173">
    <property type="entry name" value="Beta-lactam_resp_regulator"/>
</dbReference>
<keyword evidence="3" id="KW-0645">Protease</keyword>
<dbReference type="Gene3D" id="3.30.2010.10">
    <property type="entry name" value="Metalloproteases ('zincins'), catalytic domain"/>
    <property type="match status" value="1"/>
</dbReference>
<feature type="transmembrane region" description="Helical" evidence="1">
    <location>
        <begin position="48"/>
        <end position="65"/>
    </location>
</feature>
<keyword evidence="1" id="KW-0472">Membrane</keyword>
<name>A0A929PYV7_9SPHI</name>
<dbReference type="RefSeq" id="WP_194113990.1">
    <property type="nucleotide sequence ID" value="NZ_JADFFL010000013.1"/>
</dbReference>
<dbReference type="Proteomes" id="UP000622475">
    <property type="component" value="Unassembled WGS sequence"/>
</dbReference>
<dbReference type="InterPro" id="IPR008756">
    <property type="entry name" value="Peptidase_M56"/>
</dbReference>
<feature type="transmembrane region" description="Helical" evidence="1">
    <location>
        <begin position="12"/>
        <end position="36"/>
    </location>
</feature>
<feature type="domain" description="Peptidase M56" evidence="2">
    <location>
        <begin position="103"/>
        <end position="296"/>
    </location>
</feature>
<dbReference type="CDD" id="cd07341">
    <property type="entry name" value="M56_BlaR1_MecR1_like"/>
    <property type="match status" value="1"/>
</dbReference>
<evidence type="ECO:0000256" key="1">
    <source>
        <dbReference type="SAM" id="Phobius"/>
    </source>
</evidence>
<dbReference type="PANTHER" id="PTHR34978:SF3">
    <property type="entry name" value="SLR0241 PROTEIN"/>
    <property type="match status" value="1"/>
</dbReference>
<evidence type="ECO:0000313" key="4">
    <source>
        <dbReference type="Proteomes" id="UP000622475"/>
    </source>
</evidence>
<keyword evidence="3" id="KW-0378">Hydrolase</keyword>
<sequence>MQDLLYNISQVLGITIIHSLWQGLIVFIALRLFMLAFPAASAATKYKVSYGALTATLIWFVITLFKECGKYEWLSTTKLQVSPLDLPVIMAQVKAPANRLYFTISAYMPYLTAVYVVGLVFNSLKLGLAWNSIYRIRQNISDSGYEHIVNYLAKQLNISKKVKVVFSEWVDVPCVTGFIKPMILLPVSITCKLSTDEIEAILLHELAHVKRNDYLLNFIQQVMGILLFFNPFASLIGKRINEEREHCADDVVISSTGSPLSYAQALLKLEESNQQQQWQLALAASTKKYKLLNRIERIMKTKTQTVNIRPVLITVLALTTAITSIAWLNPEIKNGKVVIKNAPAIKKVVRVLTAPEPALDTVQSVQKRKKSINISYQDGNYKQSDFRDTIINNKKYKIVIEDENGNKREYNSVSELPEKDRKEFIGKPANLMFKMDSISSMKLDNYFPSEVWEKQAALSKKMGEEMAAKMNTPEFRKLQKELATKSLAMAKQFSSPAFQKQQKALVEQSLKMAKEFSSPEFLAKITDLQKHHDSPEFKAKVEEMAKYYEGDEFKAKVKEMTKYYESPAFKKSIKDIEKYYDSPEFKKKMEAFGKQFDSPEFQKKMEEFGKKMGKQFEDMDIKFNYDNQTDTVIRQKVDRDSKGYLKRTRSVDTVQRNNINRNVKGYVKHEIDAARSRAEVDTVIRKKP</sequence>
<protein>
    <submittedName>
        <fullName evidence="3">M48 family metalloprotease</fullName>
    </submittedName>
</protein>
<keyword evidence="1" id="KW-0812">Transmembrane</keyword>
<keyword evidence="1" id="KW-1133">Transmembrane helix</keyword>
<reference evidence="3" key="1">
    <citation type="submission" date="2020-10" db="EMBL/GenBank/DDBJ databases">
        <title>Mucilaginibacter mali sp. nov., isolated from rhizosphere soil of apple orchard.</title>
        <authorList>
            <person name="Lee J.-S."/>
            <person name="Kim H.S."/>
            <person name="Kim J.-S."/>
        </authorList>
    </citation>
    <scope>NUCLEOTIDE SEQUENCE</scope>
    <source>
        <strain evidence="3">KCTC 22746</strain>
    </source>
</reference>
<dbReference type="AlphaFoldDB" id="A0A929PYV7"/>